<feature type="compositionally biased region" description="Basic and acidic residues" evidence="1">
    <location>
        <begin position="146"/>
        <end position="164"/>
    </location>
</feature>
<gene>
    <name evidence="4" type="ORF">E6K78_03715</name>
</gene>
<keyword evidence="2" id="KW-0472">Membrane</keyword>
<dbReference type="Gene3D" id="1.10.10.1320">
    <property type="entry name" value="Anti-sigma factor, zinc-finger domain"/>
    <property type="match status" value="1"/>
</dbReference>
<dbReference type="Pfam" id="PF13490">
    <property type="entry name" value="zf-HC2"/>
    <property type="match status" value="1"/>
</dbReference>
<dbReference type="Proteomes" id="UP000316609">
    <property type="component" value="Unassembled WGS sequence"/>
</dbReference>
<dbReference type="EMBL" id="VBOY01000031">
    <property type="protein sequence ID" value="TMQ67746.1"/>
    <property type="molecule type" value="Genomic_DNA"/>
</dbReference>
<evidence type="ECO:0000256" key="1">
    <source>
        <dbReference type="SAM" id="MobiDB-lite"/>
    </source>
</evidence>
<sequence>MKHLSAADLSARLDGRLEPGQQASVDRHLEECAECREALASWAAQDDAHDPGDAYFESFAARVEDRVRSAGLSGAQSRLEGGAFDWLRSPSRLAWVGAVAAIVAGAGLVFISSREVGRPGLDRQLSGRIGQVAPPSGPPPAGSTSTRDESKQESNDALRERERGPSSNQARPAPGQTRGASGPTAREEGAVAPAGEKLRDLDAIWRTLPSGSSRRAETSRAKKCRCARKRIGSRDRPLRQRPSPRRQYG</sequence>
<evidence type="ECO:0000313" key="4">
    <source>
        <dbReference type="EMBL" id="TMQ67746.1"/>
    </source>
</evidence>
<keyword evidence="2" id="KW-0812">Transmembrane</keyword>
<feature type="transmembrane region" description="Helical" evidence="2">
    <location>
        <begin position="93"/>
        <end position="111"/>
    </location>
</feature>
<feature type="region of interest" description="Disordered" evidence="1">
    <location>
        <begin position="121"/>
        <end position="249"/>
    </location>
</feature>
<feature type="compositionally biased region" description="Basic residues" evidence="1">
    <location>
        <begin position="221"/>
        <end position="231"/>
    </location>
</feature>
<feature type="domain" description="Putative zinc-finger" evidence="3">
    <location>
        <begin position="8"/>
        <end position="36"/>
    </location>
</feature>
<evidence type="ECO:0000256" key="2">
    <source>
        <dbReference type="SAM" id="Phobius"/>
    </source>
</evidence>
<organism evidence="4 5">
    <name type="scientific">Eiseniibacteriota bacterium</name>
    <dbReference type="NCBI Taxonomy" id="2212470"/>
    <lineage>
        <taxon>Bacteria</taxon>
        <taxon>Candidatus Eiseniibacteriota</taxon>
    </lineage>
</organism>
<reference evidence="4 5" key="1">
    <citation type="journal article" date="2019" name="Nat. Microbiol.">
        <title>Mediterranean grassland soil C-N compound turnover is dependent on rainfall and depth, and is mediated by genomically divergent microorganisms.</title>
        <authorList>
            <person name="Diamond S."/>
            <person name="Andeer P.F."/>
            <person name="Li Z."/>
            <person name="Crits-Christoph A."/>
            <person name="Burstein D."/>
            <person name="Anantharaman K."/>
            <person name="Lane K.R."/>
            <person name="Thomas B.C."/>
            <person name="Pan C."/>
            <person name="Northen T.R."/>
            <person name="Banfield J.F."/>
        </authorList>
    </citation>
    <scope>NUCLEOTIDE SEQUENCE [LARGE SCALE GENOMIC DNA]</scope>
    <source>
        <strain evidence="4">WS_8</strain>
    </source>
</reference>
<evidence type="ECO:0000313" key="5">
    <source>
        <dbReference type="Proteomes" id="UP000316609"/>
    </source>
</evidence>
<keyword evidence="2" id="KW-1133">Transmembrane helix</keyword>
<proteinExistence type="predicted"/>
<accession>A0A538TVU0</accession>
<evidence type="ECO:0000259" key="3">
    <source>
        <dbReference type="Pfam" id="PF13490"/>
    </source>
</evidence>
<dbReference type="AlphaFoldDB" id="A0A538TVU0"/>
<dbReference type="InterPro" id="IPR027383">
    <property type="entry name" value="Znf_put"/>
</dbReference>
<name>A0A538TVU0_UNCEI</name>
<dbReference type="InterPro" id="IPR041916">
    <property type="entry name" value="Anti_sigma_zinc_sf"/>
</dbReference>
<comment type="caution">
    <text evidence="4">The sequence shown here is derived from an EMBL/GenBank/DDBJ whole genome shotgun (WGS) entry which is preliminary data.</text>
</comment>
<protein>
    <recommendedName>
        <fullName evidence="3">Putative zinc-finger domain-containing protein</fullName>
    </recommendedName>
</protein>